<evidence type="ECO:0000256" key="9">
    <source>
        <dbReference type="ARBA" id="ARBA00022840"/>
    </source>
</evidence>
<evidence type="ECO:0000256" key="7">
    <source>
        <dbReference type="ARBA" id="ARBA00022741"/>
    </source>
</evidence>
<evidence type="ECO:0000256" key="1">
    <source>
        <dbReference type="ARBA" id="ARBA00004496"/>
    </source>
</evidence>
<comment type="similarity">
    <text evidence="2 12">Belongs to the class-I aminoacyl-tRNA synthetase family.</text>
</comment>
<dbReference type="PRINTS" id="PR00983">
    <property type="entry name" value="TRNASYNTHCYS"/>
</dbReference>
<evidence type="ECO:0000256" key="11">
    <source>
        <dbReference type="ARBA" id="ARBA00023146"/>
    </source>
</evidence>
<dbReference type="CDD" id="cd00672">
    <property type="entry name" value="CysRS_core"/>
    <property type="match status" value="1"/>
</dbReference>
<dbReference type="RefSeq" id="WP_046291577.1">
    <property type="nucleotide sequence ID" value="NZ_CP011253.3"/>
</dbReference>
<keyword evidence="11 12" id="KW-0030">Aminoacyl-tRNA synthetase</keyword>
<name>A0A0E3YBU0_9BURK</name>
<feature type="domain" description="Cysteinyl-tRNA synthetase class Ia DALR" evidence="13">
    <location>
        <begin position="347"/>
        <end position="402"/>
    </location>
</feature>
<dbReference type="Pfam" id="PF09190">
    <property type="entry name" value="DALR_2"/>
    <property type="match status" value="1"/>
</dbReference>
<evidence type="ECO:0000256" key="5">
    <source>
        <dbReference type="ARBA" id="ARBA00022598"/>
    </source>
</evidence>
<dbReference type="InterPro" id="IPR015273">
    <property type="entry name" value="Cys-tRNA-synt_Ia_DALR"/>
</dbReference>
<comment type="subcellular location">
    <subcellularLocation>
        <location evidence="1 12">Cytoplasm</location>
    </subcellularLocation>
</comment>
<proteinExistence type="inferred from homology"/>
<evidence type="ECO:0000313" key="14">
    <source>
        <dbReference type="EMBL" id="AKC70347.1"/>
    </source>
</evidence>
<dbReference type="HAMAP" id="MF_00041">
    <property type="entry name" value="Cys_tRNA_synth"/>
    <property type="match status" value="1"/>
</dbReference>
<dbReference type="GO" id="GO:0005524">
    <property type="term" value="F:ATP binding"/>
    <property type="evidence" value="ECO:0007669"/>
    <property type="project" value="UniProtKB-UniRule"/>
</dbReference>
<dbReference type="AlphaFoldDB" id="A0A0E3YBU0"/>
<feature type="binding site" evidence="12">
    <location>
        <position position="30"/>
    </location>
    <ligand>
        <name>Zn(2+)</name>
        <dbReference type="ChEBI" id="CHEBI:29105"/>
    </ligand>
</feature>
<comment type="subunit">
    <text evidence="3 12">Monomer.</text>
</comment>
<accession>A0A0E3YBU0</accession>
<protein>
    <recommendedName>
        <fullName evidence="12">Cysteine--tRNA ligase</fullName>
        <ecNumber evidence="12">6.1.1.16</ecNumber>
    </recommendedName>
    <alternativeName>
        <fullName evidence="12">Cysteinyl-tRNA synthetase</fullName>
        <shortName evidence="12">CysRS</shortName>
    </alternativeName>
</protein>
<evidence type="ECO:0000259" key="13">
    <source>
        <dbReference type="SMART" id="SM00840"/>
    </source>
</evidence>
<dbReference type="FunFam" id="3.40.50.620:FF:000009">
    <property type="entry name" value="Cysteine--tRNA ligase"/>
    <property type="match status" value="1"/>
</dbReference>
<dbReference type="PANTHER" id="PTHR10890:SF3">
    <property type="entry name" value="CYSTEINE--TRNA LIGASE, CYTOPLASMIC"/>
    <property type="match status" value="1"/>
</dbReference>
<dbReference type="InterPro" id="IPR024909">
    <property type="entry name" value="Cys-tRNA/MSH_ligase"/>
</dbReference>
<dbReference type="InterPro" id="IPR015803">
    <property type="entry name" value="Cys-tRNA-ligase"/>
</dbReference>
<dbReference type="PATRIC" id="fig|573737.6.peg.3696"/>
<keyword evidence="6 12" id="KW-0479">Metal-binding</keyword>
<keyword evidence="8 12" id="KW-0862">Zinc</keyword>
<evidence type="ECO:0000256" key="6">
    <source>
        <dbReference type="ARBA" id="ARBA00022723"/>
    </source>
</evidence>
<dbReference type="Gene3D" id="1.20.120.1910">
    <property type="entry name" value="Cysteine-tRNA ligase, C-terminal anti-codon recognition domain"/>
    <property type="match status" value="1"/>
</dbReference>
<dbReference type="CDD" id="cd07963">
    <property type="entry name" value="Anticodon_Ia_Cys"/>
    <property type="match status" value="1"/>
</dbReference>
<dbReference type="InterPro" id="IPR009080">
    <property type="entry name" value="tRNAsynth_Ia_anticodon-bd"/>
</dbReference>
<dbReference type="GO" id="GO:0008270">
    <property type="term" value="F:zinc ion binding"/>
    <property type="evidence" value="ECO:0007669"/>
    <property type="project" value="UniProtKB-UniRule"/>
</dbReference>
<evidence type="ECO:0000256" key="8">
    <source>
        <dbReference type="ARBA" id="ARBA00022833"/>
    </source>
</evidence>
<feature type="binding site" evidence="12">
    <location>
        <position position="243"/>
    </location>
    <ligand>
        <name>Zn(2+)</name>
        <dbReference type="ChEBI" id="CHEBI:29105"/>
    </ligand>
</feature>
<keyword evidence="15" id="KW-1185">Reference proteome</keyword>
<feature type="binding site" evidence="12">
    <location>
        <position position="274"/>
    </location>
    <ligand>
        <name>ATP</name>
        <dbReference type="ChEBI" id="CHEBI:30616"/>
    </ligand>
</feature>
<sequence length="467" mass="52172">MDSLRVYNSLARDKQPFAPLVPGEVRMYVCGMTVYDYCHIGHARVMVVFDMVQRWLRTLGYRVTYVRNITDIDDKIIKRAVENGETMRDLTTRFIAAMHEDADALGVQRPDHEPRATDFIAQMVDMIGTLQRNGYAYQAEDGDVNYAVRKFSTYGQLSGKSIEDLRAGERVAANTAKQDPLDFVLWKRAKDTEPEESKWASPWGAGRPGWHIECSAMSCQLLGNHFDIHGGGADLQFPHHENEIAQSEGATGETFVNYWMHNGFVRVDNEKMSKSLGNFFTIREVLAKFDAEVVRFFILRAQYRSPLNYSDAHLDDARGGLTRLYTALKDAAGDGAPLDWSEPFAQRFAAAMNDDFNTPVAIAVLFELAGEINKQRNPVLVRQLQGLAATLGLLGRDPQSFLQGATGGEDAGDGDALRASVEARIEARAQAKRDRNFAEADRIRAELLAEGVVLEDRPGGATEWRRA</sequence>
<dbReference type="GO" id="GO:0004817">
    <property type="term" value="F:cysteine-tRNA ligase activity"/>
    <property type="evidence" value="ECO:0007669"/>
    <property type="project" value="UniProtKB-UniRule"/>
</dbReference>
<evidence type="ECO:0000256" key="3">
    <source>
        <dbReference type="ARBA" id="ARBA00011245"/>
    </source>
</evidence>
<dbReference type="InterPro" id="IPR014729">
    <property type="entry name" value="Rossmann-like_a/b/a_fold"/>
</dbReference>
<dbReference type="KEGG" id="pox:MB84_13930"/>
<feature type="binding site" evidence="12">
    <location>
        <position position="239"/>
    </location>
    <ligand>
        <name>Zn(2+)</name>
        <dbReference type="ChEBI" id="CHEBI:29105"/>
    </ligand>
</feature>
<dbReference type="InterPro" id="IPR056411">
    <property type="entry name" value="CysS_C"/>
</dbReference>
<gene>
    <name evidence="12" type="primary">cysS</name>
    <name evidence="14" type="ORF">MB84_13930</name>
</gene>
<dbReference type="Pfam" id="PF23493">
    <property type="entry name" value="CysS_C"/>
    <property type="match status" value="1"/>
</dbReference>
<keyword evidence="7 12" id="KW-0547">Nucleotide-binding</keyword>
<keyword evidence="9 12" id="KW-0067">ATP-binding</keyword>
<evidence type="ECO:0000256" key="12">
    <source>
        <dbReference type="HAMAP-Rule" id="MF_00041"/>
    </source>
</evidence>
<dbReference type="SUPFAM" id="SSF52374">
    <property type="entry name" value="Nucleotidylyl transferase"/>
    <property type="match status" value="1"/>
</dbReference>
<organism evidence="14 15">
    <name type="scientific">Pandoraea oxalativorans</name>
    <dbReference type="NCBI Taxonomy" id="573737"/>
    <lineage>
        <taxon>Bacteria</taxon>
        <taxon>Pseudomonadati</taxon>
        <taxon>Pseudomonadota</taxon>
        <taxon>Betaproteobacteria</taxon>
        <taxon>Burkholderiales</taxon>
        <taxon>Burkholderiaceae</taxon>
        <taxon>Pandoraea</taxon>
    </lineage>
</organism>
<evidence type="ECO:0000256" key="10">
    <source>
        <dbReference type="ARBA" id="ARBA00022917"/>
    </source>
</evidence>
<dbReference type="GO" id="GO:0005829">
    <property type="term" value="C:cytosol"/>
    <property type="evidence" value="ECO:0007669"/>
    <property type="project" value="TreeGrafter"/>
</dbReference>
<dbReference type="NCBIfam" id="TIGR00435">
    <property type="entry name" value="cysS"/>
    <property type="match status" value="1"/>
</dbReference>
<keyword evidence="4 12" id="KW-0963">Cytoplasm</keyword>
<evidence type="ECO:0000256" key="4">
    <source>
        <dbReference type="ARBA" id="ARBA00022490"/>
    </source>
</evidence>
<dbReference type="EC" id="6.1.1.16" evidence="12"/>
<feature type="short sequence motif" description="'HIGH' region" evidence="12">
    <location>
        <begin position="32"/>
        <end position="42"/>
    </location>
</feature>
<dbReference type="GO" id="GO:0006423">
    <property type="term" value="P:cysteinyl-tRNA aminoacylation"/>
    <property type="evidence" value="ECO:0007669"/>
    <property type="project" value="UniProtKB-UniRule"/>
</dbReference>
<dbReference type="Pfam" id="PF01406">
    <property type="entry name" value="tRNA-synt_1e"/>
    <property type="match status" value="1"/>
</dbReference>
<keyword evidence="10 12" id="KW-0648">Protein biosynthesis</keyword>
<dbReference type="InterPro" id="IPR032678">
    <property type="entry name" value="tRNA-synt_1_cat_dom"/>
</dbReference>
<keyword evidence="5 12" id="KW-0436">Ligase</keyword>
<reference evidence="14" key="1">
    <citation type="submission" date="2016-06" db="EMBL/GenBank/DDBJ databases">
        <title>Pandoraea oxalativorans DSM 23570 Genome Sequencing.</title>
        <authorList>
            <person name="Ee R."/>
            <person name="Lim Y.-L."/>
            <person name="Yong D."/>
            <person name="Yin W.-F."/>
            <person name="Chan K.-G."/>
        </authorList>
    </citation>
    <scope>NUCLEOTIDE SEQUENCE</scope>
    <source>
        <strain evidence="14">DSM 23570</strain>
    </source>
</reference>
<dbReference type="Gene3D" id="3.40.50.620">
    <property type="entry name" value="HUPs"/>
    <property type="match status" value="1"/>
</dbReference>
<comment type="cofactor">
    <cofactor evidence="12">
        <name>Zn(2+)</name>
        <dbReference type="ChEBI" id="CHEBI:29105"/>
    </cofactor>
    <text evidence="12">Binds 1 zinc ion per subunit.</text>
</comment>
<feature type="binding site" evidence="12">
    <location>
        <position position="214"/>
    </location>
    <ligand>
        <name>Zn(2+)</name>
        <dbReference type="ChEBI" id="CHEBI:29105"/>
    </ligand>
</feature>
<dbReference type="SMART" id="SM00840">
    <property type="entry name" value="DALR_2"/>
    <property type="match status" value="1"/>
</dbReference>
<dbReference type="PANTHER" id="PTHR10890">
    <property type="entry name" value="CYSTEINYL-TRNA SYNTHETASE"/>
    <property type="match status" value="1"/>
</dbReference>
<dbReference type="OrthoDB" id="9815130at2"/>
<dbReference type="HOGENOM" id="CLU_013528_0_1_4"/>
<feature type="short sequence motif" description="'KMSKS' region" evidence="12">
    <location>
        <begin position="271"/>
        <end position="275"/>
    </location>
</feature>
<dbReference type="SUPFAM" id="SSF47323">
    <property type="entry name" value="Anticodon-binding domain of a subclass of class I aminoacyl-tRNA synthetases"/>
    <property type="match status" value="1"/>
</dbReference>
<dbReference type="EMBL" id="CP011253">
    <property type="protein sequence ID" value="AKC70347.1"/>
    <property type="molecule type" value="Genomic_DNA"/>
</dbReference>
<comment type="catalytic activity">
    <reaction evidence="12">
        <text>tRNA(Cys) + L-cysteine + ATP = L-cysteinyl-tRNA(Cys) + AMP + diphosphate</text>
        <dbReference type="Rhea" id="RHEA:17773"/>
        <dbReference type="Rhea" id="RHEA-COMP:9661"/>
        <dbReference type="Rhea" id="RHEA-COMP:9679"/>
        <dbReference type="ChEBI" id="CHEBI:30616"/>
        <dbReference type="ChEBI" id="CHEBI:33019"/>
        <dbReference type="ChEBI" id="CHEBI:35235"/>
        <dbReference type="ChEBI" id="CHEBI:78442"/>
        <dbReference type="ChEBI" id="CHEBI:78517"/>
        <dbReference type="ChEBI" id="CHEBI:456215"/>
        <dbReference type="EC" id="6.1.1.16"/>
    </reaction>
</comment>
<evidence type="ECO:0000313" key="15">
    <source>
        <dbReference type="Proteomes" id="UP000035050"/>
    </source>
</evidence>
<dbReference type="Proteomes" id="UP000035050">
    <property type="component" value="Chromosome"/>
</dbReference>
<evidence type="ECO:0000256" key="2">
    <source>
        <dbReference type="ARBA" id="ARBA00005594"/>
    </source>
</evidence>